<dbReference type="KEGG" id="csr:Cspa_c36760"/>
<evidence type="ECO:0000313" key="1">
    <source>
        <dbReference type="EMBL" id="AGF57436.1"/>
    </source>
</evidence>
<dbReference type="HOGENOM" id="CLU_2615826_0_0_9"/>
<name>M1MRQ7_9CLOT</name>
<dbReference type="Proteomes" id="UP000011728">
    <property type="component" value="Chromosome"/>
</dbReference>
<protein>
    <submittedName>
        <fullName evidence="1">Uncharacterized protein</fullName>
    </submittedName>
</protein>
<organism evidence="1 2">
    <name type="scientific">Clostridium saccharoperbutylacetonicum N1-4(HMT)</name>
    <dbReference type="NCBI Taxonomy" id="931276"/>
    <lineage>
        <taxon>Bacteria</taxon>
        <taxon>Bacillati</taxon>
        <taxon>Bacillota</taxon>
        <taxon>Clostridia</taxon>
        <taxon>Eubacteriales</taxon>
        <taxon>Clostridiaceae</taxon>
        <taxon>Clostridium</taxon>
    </lineage>
</organism>
<dbReference type="PATRIC" id="fig|931276.5.peg.3706"/>
<gene>
    <name evidence="1" type="ORF">Cspa_c36760</name>
</gene>
<keyword evidence="2" id="KW-1185">Reference proteome</keyword>
<dbReference type="STRING" id="36745.CLSAP_34560"/>
<proteinExistence type="predicted"/>
<reference evidence="1 2" key="1">
    <citation type="submission" date="2013-02" db="EMBL/GenBank/DDBJ databases">
        <title>Genome sequence of Clostridium saccharoperbutylacetonicum N1-4(HMT).</title>
        <authorList>
            <person name="Poehlein A."/>
            <person name="Daniel R."/>
        </authorList>
    </citation>
    <scope>NUCLEOTIDE SEQUENCE [LARGE SCALE GENOMIC DNA]</scope>
    <source>
        <strain evidence="2">N1-4(HMT)</strain>
    </source>
</reference>
<sequence>MILVWLIVEKRGGFTMIRKFEGFTANDLIEILSNYPRNLKVCNQILGENFPFKQVEECTYYDWKDGKKINEHKGILIK</sequence>
<accession>M1MRQ7</accession>
<dbReference type="eggNOG" id="ENOG50324WI">
    <property type="taxonomic scope" value="Bacteria"/>
</dbReference>
<dbReference type="EMBL" id="CP004121">
    <property type="protein sequence ID" value="AGF57436.1"/>
    <property type="molecule type" value="Genomic_DNA"/>
</dbReference>
<evidence type="ECO:0000313" key="2">
    <source>
        <dbReference type="Proteomes" id="UP000011728"/>
    </source>
</evidence>
<dbReference type="AlphaFoldDB" id="M1MRQ7"/>